<evidence type="ECO:0000313" key="10">
    <source>
        <dbReference type="Proteomes" id="UP000223913"/>
    </source>
</evidence>
<name>A0A2D0N8P0_FLAN2</name>
<feature type="transmembrane region" description="Helical" evidence="6">
    <location>
        <begin position="427"/>
        <end position="447"/>
    </location>
</feature>
<feature type="transmembrane region" description="Helical" evidence="6">
    <location>
        <begin position="381"/>
        <end position="402"/>
    </location>
</feature>
<evidence type="ECO:0000256" key="4">
    <source>
        <dbReference type="ARBA" id="ARBA00022989"/>
    </source>
</evidence>
<evidence type="ECO:0000256" key="2">
    <source>
        <dbReference type="ARBA" id="ARBA00022475"/>
    </source>
</evidence>
<keyword evidence="2" id="KW-1003">Cell membrane</keyword>
<evidence type="ECO:0000256" key="1">
    <source>
        <dbReference type="ARBA" id="ARBA00004651"/>
    </source>
</evidence>
<reference evidence="9 10" key="1">
    <citation type="submission" date="2017-10" db="EMBL/GenBank/DDBJ databases">
        <title>The draft genome sequence of Lewinella nigricans NBRC 102662.</title>
        <authorList>
            <person name="Wang K."/>
        </authorList>
    </citation>
    <scope>NUCLEOTIDE SEQUENCE [LARGE SCALE GENOMIC DNA]</scope>
    <source>
        <strain evidence="9 10">NBRC 102662</strain>
    </source>
</reference>
<dbReference type="Pfam" id="PF02687">
    <property type="entry name" value="FtsX"/>
    <property type="match status" value="2"/>
</dbReference>
<feature type="domain" description="ABC3 transporter permease C-terminal" evidence="7">
    <location>
        <begin position="680"/>
        <end position="793"/>
    </location>
</feature>
<feature type="transmembrane region" description="Helical" evidence="6">
    <location>
        <begin position="677"/>
        <end position="700"/>
    </location>
</feature>
<organism evidence="9 10">
    <name type="scientific">Flavilitoribacter nigricans (strain ATCC 23147 / DSM 23189 / NBRC 102662 / NCIMB 1420 / SS-2)</name>
    <name type="common">Lewinella nigricans</name>
    <dbReference type="NCBI Taxonomy" id="1122177"/>
    <lineage>
        <taxon>Bacteria</taxon>
        <taxon>Pseudomonadati</taxon>
        <taxon>Bacteroidota</taxon>
        <taxon>Saprospiria</taxon>
        <taxon>Saprospirales</taxon>
        <taxon>Lewinellaceae</taxon>
        <taxon>Flavilitoribacter</taxon>
    </lineage>
</organism>
<dbReference type="PANTHER" id="PTHR30572:SF18">
    <property type="entry name" value="ABC-TYPE MACROLIDE FAMILY EXPORT SYSTEM PERMEASE COMPONENT 2"/>
    <property type="match status" value="1"/>
</dbReference>
<feature type="transmembrane region" description="Helical" evidence="6">
    <location>
        <begin position="763"/>
        <end position="786"/>
    </location>
</feature>
<dbReference type="InterPro" id="IPR050250">
    <property type="entry name" value="Macrolide_Exporter_MacB"/>
</dbReference>
<protein>
    <recommendedName>
        <fullName evidence="11">FtsX-like permease family protein</fullName>
    </recommendedName>
</protein>
<evidence type="ECO:0000259" key="7">
    <source>
        <dbReference type="Pfam" id="PF02687"/>
    </source>
</evidence>
<evidence type="ECO:0008006" key="11">
    <source>
        <dbReference type="Google" id="ProtNLM"/>
    </source>
</evidence>
<dbReference type="AlphaFoldDB" id="A0A2D0N8P0"/>
<evidence type="ECO:0000256" key="5">
    <source>
        <dbReference type="ARBA" id="ARBA00023136"/>
    </source>
</evidence>
<dbReference type="Pfam" id="PF12704">
    <property type="entry name" value="MacB_PCD"/>
    <property type="match status" value="2"/>
</dbReference>
<evidence type="ECO:0000256" key="6">
    <source>
        <dbReference type="SAM" id="Phobius"/>
    </source>
</evidence>
<feature type="domain" description="ABC3 transporter permease C-terminal" evidence="7">
    <location>
        <begin position="290"/>
        <end position="404"/>
    </location>
</feature>
<feature type="transmembrane region" description="Helical" evidence="6">
    <location>
        <begin position="721"/>
        <end position="748"/>
    </location>
</feature>
<evidence type="ECO:0000313" key="9">
    <source>
        <dbReference type="EMBL" id="PHN04871.1"/>
    </source>
</evidence>
<feature type="domain" description="MacB-like periplasmic core" evidence="8">
    <location>
        <begin position="434"/>
        <end position="619"/>
    </location>
</feature>
<keyword evidence="5 6" id="KW-0472">Membrane</keyword>
<proteinExistence type="predicted"/>
<comment type="caution">
    <text evidence="9">The sequence shown here is derived from an EMBL/GenBank/DDBJ whole genome shotgun (WGS) entry which is preliminary data.</text>
</comment>
<comment type="subcellular location">
    <subcellularLocation>
        <location evidence="1">Cell membrane</location>
        <topology evidence="1">Multi-pass membrane protein</topology>
    </subcellularLocation>
</comment>
<gene>
    <name evidence="9" type="ORF">CRP01_20405</name>
</gene>
<feature type="domain" description="MacB-like periplasmic core" evidence="8">
    <location>
        <begin position="20"/>
        <end position="238"/>
    </location>
</feature>
<dbReference type="InterPro" id="IPR003838">
    <property type="entry name" value="ABC3_permease_C"/>
</dbReference>
<dbReference type="InterPro" id="IPR025857">
    <property type="entry name" value="MacB_PCD"/>
</dbReference>
<sequence length="800" mass="89693">MIKNYLKLALRNALRQPGYTFLNILGLTLGIASTLFILLYITEENRFDQYHEKKDRIFRVSTDITEPDDAFRWSTTQTPLAPQLKADYSEVEEYVRFIPNGRTQLEHQDKVFFEEKVFLVDTTVTDVFTFNFLRGEAASALKEPMSIALSQTTAERIFGNNDPMGEVLETESGRAYTVTGIYEDMPRHSHLIANAMISSNSIPSLNDPNSGNWGGFGIYSYVLLREGISPASFTAKLPEVIEKYVAVIFDELNIKVRYELIGLTDIHLKSDFEGEPEPTGEIGFLYIFGAVALFILLIACINYMNLATARATKRATEVGVRKVLGSDRKQLVAQFLSESLIFTLVAIVLSYLLVLLVLPVFNHAFDMELSRSLLFSGPVLLGALGVMVLTGIIGGSYPAFYLSSFRPIAVLKGSLGKGSGNPQLRKALVSVQFAITIFMLIGTGIIYDQMSYLRQKDLGFDKENVISFSLQGPEAREKYPTLRESLLKNPKITAIGTASTTPGDGFGKNVMNVETSQGTMETFGVDLYAVDYEFFPTLGVELAEGRFFSPDYRTDSTQAILVNEAMVRRFGWDDPIGRRVQFGTNDTLPMLQVIGVVKDFHQLSLYDPIESLLFIPRANNREMHIRINPQTPGEMSEILGFIQTQWQDVFPNQPLEFDFVDASFMELYEADQIRARIFTLFSVLMILIACLGLLGLASFTAEQRTKEIGVRKVLGAKTSDIIYLLTRNFVFLVALATIPAFLAAWYFMSQWLETFSYHTSMNFWLYAVAFGIVALITILATGYHALKAARSNPVRALKYE</sequence>
<dbReference type="OrthoDB" id="5933722at2"/>
<dbReference type="Proteomes" id="UP000223913">
    <property type="component" value="Unassembled WGS sequence"/>
</dbReference>
<dbReference type="GO" id="GO:0022857">
    <property type="term" value="F:transmembrane transporter activity"/>
    <property type="evidence" value="ECO:0007669"/>
    <property type="project" value="TreeGrafter"/>
</dbReference>
<dbReference type="GO" id="GO:0005886">
    <property type="term" value="C:plasma membrane"/>
    <property type="evidence" value="ECO:0007669"/>
    <property type="project" value="UniProtKB-SubCell"/>
</dbReference>
<dbReference type="RefSeq" id="WP_099151931.1">
    <property type="nucleotide sequence ID" value="NZ_PDUD01000024.1"/>
</dbReference>
<keyword evidence="4 6" id="KW-1133">Transmembrane helix</keyword>
<feature type="transmembrane region" description="Helical" evidence="6">
    <location>
        <begin position="339"/>
        <end position="361"/>
    </location>
</feature>
<evidence type="ECO:0000259" key="8">
    <source>
        <dbReference type="Pfam" id="PF12704"/>
    </source>
</evidence>
<keyword evidence="10" id="KW-1185">Reference proteome</keyword>
<dbReference type="PANTHER" id="PTHR30572">
    <property type="entry name" value="MEMBRANE COMPONENT OF TRANSPORTER-RELATED"/>
    <property type="match status" value="1"/>
</dbReference>
<accession>A0A2D0N8P0</accession>
<feature type="transmembrane region" description="Helical" evidence="6">
    <location>
        <begin position="283"/>
        <end position="304"/>
    </location>
</feature>
<dbReference type="EMBL" id="PDUD01000024">
    <property type="protein sequence ID" value="PHN04871.1"/>
    <property type="molecule type" value="Genomic_DNA"/>
</dbReference>
<evidence type="ECO:0000256" key="3">
    <source>
        <dbReference type="ARBA" id="ARBA00022692"/>
    </source>
</evidence>
<feature type="transmembrane region" description="Helical" evidence="6">
    <location>
        <begin position="21"/>
        <end position="41"/>
    </location>
</feature>
<keyword evidence="3 6" id="KW-0812">Transmembrane</keyword>